<feature type="compositionally biased region" description="Low complexity" evidence="9">
    <location>
        <begin position="872"/>
        <end position="884"/>
    </location>
</feature>
<dbReference type="PROSITE" id="PS51845">
    <property type="entry name" value="PDEASE_I_2"/>
    <property type="match status" value="1"/>
</dbReference>
<feature type="compositionally biased region" description="Basic residues" evidence="9">
    <location>
        <begin position="115"/>
        <end position="124"/>
    </location>
</feature>
<comment type="similarity">
    <text evidence="8">Belongs to the cyclic nucleotide phosphodiesterase family.</text>
</comment>
<reference evidence="11 12" key="1">
    <citation type="journal article" date="2018" name="Nat. Ecol. Evol.">
        <title>Genomic signatures of mitonuclear coevolution across populations of Tigriopus californicus.</title>
        <authorList>
            <person name="Barreto F.S."/>
            <person name="Watson E.T."/>
            <person name="Lima T.G."/>
            <person name="Willett C.S."/>
            <person name="Edmands S."/>
            <person name="Li W."/>
            <person name="Burton R.S."/>
        </authorList>
    </citation>
    <scope>NUCLEOTIDE SEQUENCE [LARGE SCALE GENOMIC DNA]</scope>
    <source>
        <strain evidence="11 12">San Diego</strain>
    </source>
</reference>
<dbReference type="PROSITE" id="PS00126">
    <property type="entry name" value="PDEASE_I_1"/>
    <property type="match status" value="1"/>
</dbReference>
<feature type="binding site" evidence="7">
    <location>
        <position position="615"/>
    </location>
    <ligand>
        <name>Zn(2+)</name>
        <dbReference type="ChEBI" id="CHEBI:29105"/>
        <label>1</label>
    </ligand>
</feature>
<keyword evidence="3" id="KW-0114">cAMP</keyword>
<feature type="binding site" evidence="7">
    <location>
        <position position="616"/>
    </location>
    <ligand>
        <name>Zn(2+)</name>
        <dbReference type="ChEBI" id="CHEBI:29105"/>
        <label>2</label>
    </ligand>
</feature>
<name>A0A553P9R9_TIGCA</name>
<evidence type="ECO:0000313" key="11">
    <source>
        <dbReference type="EMBL" id="TRY74424.1"/>
    </source>
</evidence>
<dbReference type="GO" id="GO:0046872">
    <property type="term" value="F:metal ion binding"/>
    <property type="evidence" value="ECO:0007669"/>
    <property type="project" value="UniProtKB-KW"/>
</dbReference>
<dbReference type="GO" id="GO:0007615">
    <property type="term" value="P:anesthesia-resistant memory"/>
    <property type="evidence" value="ECO:0007669"/>
    <property type="project" value="UniProtKB-ARBA"/>
</dbReference>
<feature type="compositionally biased region" description="Acidic residues" evidence="9">
    <location>
        <begin position="843"/>
        <end position="863"/>
    </location>
</feature>
<dbReference type="GO" id="GO:0007619">
    <property type="term" value="P:courtship behavior"/>
    <property type="evidence" value="ECO:0007669"/>
    <property type="project" value="UniProtKB-ARBA"/>
</dbReference>
<dbReference type="GO" id="GO:0007268">
    <property type="term" value="P:chemical synaptic transmission"/>
    <property type="evidence" value="ECO:0007669"/>
    <property type="project" value="UniProtKB-ARBA"/>
</dbReference>
<dbReference type="GO" id="GO:0048675">
    <property type="term" value="P:axon extension"/>
    <property type="evidence" value="ECO:0007669"/>
    <property type="project" value="UniProtKB-ARBA"/>
</dbReference>
<feature type="active site" description="Proton donor" evidence="5">
    <location>
        <position position="575"/>
    </location>
</feature>
<organism evidence="11 12">
    <name type="scientific">Tigriopus californicus</name>
    <name type="common">Marine copepod</name>
    <dbReference type="NCBI Taxonomy" id="6832"/>
    <lineage>
        <taxon>Eukaryota</taxon>
        <taxon>Metazoa</taxon>
        <taxon>Ecdysozoa</taxon>
        <taxon>Arthropoda</taxon>
        <taxon>Crustacea</taxon>
        <taxon>Multicrustacea</taxon>
        <taxon>Hexanauplia</taxon>
        <taxon>Copepoda</taxon>
        <taxon>Harpacticoida</taxon>
        <taxon>Harpacticidae</taxon>
        <taxon>Tigriopus</taxon>
    </lineage>
</organism>
<accession>A0A553P9R9</accession>
<feature type="binding site" evidence="7">
    <location>
        <position position="733"/>
    </location>
    <ligand>
        <name>Zn(2+)</name>
        <dbReference type="ChEBI" id="CHEBI:29105"/>
        <label>1</label>
    </ligand>
</feature>
<feature type="binding site" evidence="7">
    <location>
        <position position="616"/>
    </location>
    <ligand>
        <name>Zn(2+)</name>
        <dbReference type="ChEBI" id="CHEBI:29105"/>
        <label>1</label>
    </ligand>
</feature>
<protein>
    <recommendedName>
        <fullName evidence="8">Phosphodiesterase</fullName>
        <ecNumber evidence="8">3.1.4.-</ecNumber>
    </recommendedName>
</protein>
<dbReference type="SUPFAM" id="SSF109604">
    <property type="entry name" value="HD-domain/PDEase-like"/>
    <property type="match status" value="1"/>
</dbReference>
<evidence type="ECO:0000256" key="1">
    <source>
        <dbReference type="ARBA" id="ARBA00022723"/>
    </source>
</evidence>
<gene>
    <name evidence="11" type="ORF">TCAL_00657</name>
</gene>
<dbReference type="GO" id="GO:0008355">
    <property type="term" value="P:olfactory learning"/>
    <property type="evidence" value="ECO:0007669"/>
    <property type="project" value="UniProtKB-ARBA"/>
</dbReference>
<dbReference type="InterPro" id="IPR040844">
    <property type="entry name" value="PDE4_UCR"/>
</dbReference>
<evidence type="ECO:0000256" key="7">
    <source>
        <dbReference type="PIRSR" id="PIRSR623088-3"/>
    </source>
</evidence>
<dbReference type="GO" id="GO:0007623">
    <property type="term" value="P:circadian rhythm"/>
    <property type="evidence" value="ECO:0007669"/>
    <property type="project" value="UniProtKB-ARBA"/>
</dbReference>
<evidence type="ECO:0000256" key="2">
    <source>
        <dbReference type="ARBA" id="ARBA00022801"/>
    </source>
</evidence>
<dbReference type="GO" id="GO:0045202">
    <property type="term" value="C:synapse"/>
    <property type="evidence" value="ECO:0007669"/>
    <property type="project" value="GOC"/>
</dbReference>
<keyword evidence="1 7" id="KW-0479">Metal-binding</keyword>
<feature type="compositionally biased region" description="Polar residues" evidence="9">
    <location>
        <begin position="427"/>
        <end position="444"/>
    </location>
</feature>
<dbReference type="Proteomes" id="UP000318571">
    <property type="component" value="Chromosome 2"/>
</dbReference>
<evidence type="ECO:0000259" key="10">
    <source>
        <dbReference type="PROSITE" id="PS51845"/>
    </source>
</evidence>
<evidence type="ECO:0000256" key="4">
    <source>
        <dbReference type="ARBA" id="ARBA00053071"/>
    </source>
</evidence>
<evidence type="ECO:0000313" key="12">
    <source>
        <dbReference type="Proteomes" id="UP000318571"/>
    </source>
</evidence>
<feature type="region of interest" description="Disordered" evidence="9">
    <location>
        <begin position="363"/>
        <end position="444"/>
    </location>
</feature>
<sequence length="914" mass="102002">MLTKENPILETLGQCFVNPTRAPPLWLSRSHLSSNRCLIRSNAFMAKSPDQHVQPHLSIDASSPLSSPNHMYPANGGAGGSKNSLLLSASNSSHSLCGPQLRSGRRHSDSNYTQRRGRRPHQRRGLLQPKYSYSPNPSFDVDHTISPGKNPLEGYSPGLVLQNTGLHNRRESFLYRSDSDYEATSPRSISRASSIASEAGNAGHVEDLIVTPFAQILASLGTIRANYIFLTKVPAKNRNENKTPSREFGPSLGPLQGGAGSSNINHSAGTGAPSSTSSANKSLSDDVYMRTAVETLEELDWCLDQLESIQTHRSVSDLATSKFKRMLNKELSHFSETSRSGNQVSEYICSTFLDKTQDVDLSSYHHPQSKTFSNNVPSGSGTNSGTLEDQSNVVVEEEDEDETPEQRVPNNLDPNEQDVSDHEMSKTENGQSPNSLAKTTSPSNTTAIELSWKMGGDKIITAEQSRIRKASMESFSIDPEALDKIFDDDLEQLIPLHPLEMTCLFLFQHLEMINQWGLNVFKTGEMVKNQRALSCVTFRIFEERDLMTYFKIPADTLKSFLITLEDHYLKDIPYHNHFHAADVTQSTHVLLNSPNLKCVFSSLETFAAIFASAIHDVDHPGVTNQYLINTSSELALLYKDESVLENHHLAVAFKLLQQPGCDILINLTVKQRQSFRKMVIDMVLATDMSKHMSLLADLKTMVESKKVAGSGVIRFDNYNERIQVLQNMVHCSDLSNPTKPLDIYRQWVDRIMEEFFRQGDQEREAGLEISPMCDRYNATIEKSQARVGFIEYIVHPLWETWADLVHPDSSHILEMLDCNRQWYSSKIPHSPTDPYQDEMREESNEEDDDEGDDEEDEDGEGGDDSTSGANRTSPTSSENSSSSEGADHVDESGNIRFHITKDSPVHETHGANGL</sequence>
<feature type="region of interest" description="Disordered" evidence="9">
    <location>
        <begin position="238"/>
        <end position="283"/>
    </location>
</feature>
<feature type="compositionally biased region" description="Basic and acidic residues" evidence="9">
    <location>
        <begin position="885"/>
        <end position="914"/>
    </location>
</feature>
<dbReference type="AlphaFoldDB" id="A0A553P9R9"/>
<dbReference type="GO" id="GO:0001661">
    <property type="term" value="P:conditioned taste aversion"/>
    <property type="evidence" value="ECO:0007669"/>
    <property type="project" value="UniProtKB-ARBA"/>
</dbReference>
<dbReference type="GO" id="GO:0046958">
    <property type="term" value="P:nonassociative learning"/>
    <property type="evidence" value="ECO:0007669"/>
    <property type="project" value="UniProtKB-ARBA"/>
</dbReference>
<feature type="compositionally biased region" description="Low complexity" evidence="9">
    <location>
        <begin position="81"/>
        <end position="96"/>
    </location>
</feature>
<dbReference type="InterPro" id="IPR023088">
    <property type="entry name" value="PDEase"/>
</dbReference>
<feature type="binding site" evidence="7">
    <location>
        <position position="579"/>
    </location>
    <ligand>
        <name>Zn(2+)</name>
        <dbReference type="ChEBI" id="CHEBI:29105"/>
        <label>1</label>
    </ligand>
</feature>
<evidence type="ECO:0000256" key="5">
    <source>
        <dbReference type="PIRSR" id="PIRSR623088-1"/>
    </source>
</evidence>
<dbReference type="Pfam" id="PF00233">
    <property type="entry name" value="PDEase_I"/>
    <property type="match status" value="1"/>
</dbReference>
<evidence type="ECO:0000256" key="8">
    <source>
        <dbReference type="RuleBase" id="RU363067"/>
    </source>
</evidence>
<feature type="compositionally biased region" description="Low complexity" evidence="9">
    <location>
        <begin position="267"/>
        <end position="279"/>
    </location>
</feature>
<dbReference type="GO" id="GO:0007165">
    <property type="term" value="P:signal transduction"/>
    <property type="evidence" value="ECO:0007669"/>
    <property type="project" value="InterPro"/>
</dbReference>
<dbReference type="EMBL" id="VCGU01000005">
    <property type="protein sequence ID" value="TRY74424.1"/>
    <property type="molecule type" value="Genomic_DNA"/>
</dbReference>
<feature type="region of interest" description="Disordered" evidence="9">
    <location>
        <begin position="827"/>
        <end position="914"/>
    </location>
</feature>
<dbReference type="GO" id="GO:0040040">
    <property type="term" value="P:thermosensory behavior"/>
    <property type="evidence" value="ECO:0007669"/>
    <property type="project" value="UniProtKB-ARBA"/>
</dbReference>
<feature type="binding site" evidence="6">
    <location>
        <position position="733"/>
    </location>
    <ligand>
        <name>AMP</name>
        <dbReference type="ChEBI" id="CHEBI:456215"/>
    </ligand>
</feature>
<dbReference type="EC" id="3.1.4.-" evidence="8"/>
<dbReference type="GO" id="GO:0004114">
    <property type="term" value="F:3',5'-cyclic-nucleotide phosphodiesterase activity"/>
    <property type="evidence" value="ECO:0007669"/>
    <property type="project" value="InterPro"/>
</dbReference>
<proteinExistence type="inferred from homology"/>
<feature type="compositionally biased region" description="Polar residues" evidence="9">
    <location>
        <begin position="365"/>
        <end position="392"/>
    </location>
</feature>
<evidence type="ECO:0000256" key="6">
    <source>
        <dbReference type="PIRSR" id="PIRSR623088-2"/>
    </source>
</evidence>
<dbReference type="Pfam" id="PF18100">
    <property type="entry name" value="PDE4_UCR"/>
    <property type="match status" value="2"/>
</dbReference>
<dbReference type="InterPro" id="IPR023174">
    <property type="entry name" value="PDEase_CS"/>
</dbReference>
<evidence type="ECO:0000256" key="9">
    <source>
        <dbReference type="SAM" id="MobiDB-lite"/>
    </source>
</evidence>
<comment type="function">
    <text evidence="4">Hydrolyzes the second messenger cAMP, which is a key regulator of many important physiological processes. Vital for female fertility. Required for learning/memory.</text>
</comment>
<dbReference type="GO" id="GO:0007614">
    <property type="term" value="P:short-term memory"/>
    <property type="evidence" value="ECO:0007669"/>
    <property type="project" value="UniProtKB-ARBA"/>
</dbReference>
<dbReference type="PANTHER" id="PTHR11347">
    <property type="entry name" value="CYCLIC NUCLEOTIDE PHOSPHODIESTERASE"/>
    <property type="match status" value="1"/>
</dbReference>
<dbReference type="FunFam" id="1.10.1300.10:FF:000001">
    <property type="entry name" value="Phosphodiesterase"/>
    <property type="match status" value="1"/>
</dbReference>
<feature type="compositionally biased region" description="Polar residues" evidence="9">
    <location>
        <begin position="60"/>
        <end position="69"/>
    </location>
</feature>
<dbReference type="PRINTS" id="PR00387">
    <property type="entry name" value="PDIESTERASE1"/>
</dbReference>
<dbReference type="InterPro" id="IPR036971">
    <property type="entry name" value="PDEase_catalytic_dom_sf"/>
</dbReference>
<feature type="domain" description="PDEase" evidence="10">
    <location>
        <begin position="487"/>
        <end position="830"/>
    </location>
</feature>
<evidence type="ECO:0000256" key="3">
    <source>
        <dbReference type="ARBA" id="ARBA00023149"/>
    </source>
</evidence>
<dbReference type="OMA" id="HETHGAN"/>
<keyword evidence="2 8" id="KW-0378">Hydrolase</keyword>
<comment type="caution">
    <text evidence="11">The sequence shown here is derived from an EMBL/GenBank/DDBJ whole genome shotgun (WGS) entry which is preliminary data.</text>
</comment>
<feature type="binding site" evidence="6">
    <location>
        <position position="784"/>
    </location>
    <ligand>
        <name>AMP</name>
        <dbReference type="ChEBI" id="CHEBI:456215"/>
    </ligand>
</feature>
<feature type="binding site" evidence="6">
    <location>
        <position position="616"/>
    </location>
    <ligand>
        <name>AMP</name>
        <dbReference type="ChEBI" id="CHEBI:456215"/>
    </ligand>
</feature>
<dbReference type="STRING" id="6832.A0A553P9R9"/>
<comment type="cofactor">
    <cofactor evidence="8">
        <name>a divalent metal cation</name>
        <dbReference type="ChEBI" id="CHEBI:60240"/>
    </cofactor>
    <text evidence="8">Binds 2 divalent metal cations per subunit. Site 1 may preferentially bind zinc ions, while site 2 has a preference for magnesium and/or manganese ions.</text>
</comment>
<feature type="binding site" evidence="6">
    <location>
        <begin position="575"/>
        <end position="579"/>
    </location>
    <ligand>
        <name>AMP</name>
        <dbReference type="ChEBI" id="CHEBI:456215"/>
    </ligand>
</feature>
<feature type="region of interest" description="Disordered" evidence="9">
    <location>
        <begin position="49"/>
        <end position="154"/>
    </location>
</feature>
<keyword evidence="12" id="KW-1185">Reference proteome</keyword>
<dbReference type="InterPro" id="IPR002073">
    <property type="entry name" value="PDEase_catalytic_dom"/>
</dbReference>
<dbReference type="Gene3D" id="1.10.1300.10">
    <property type="entry name" value="3'5'-cyclic nucleotide phosphodiesterase, catalytic domain"/>
    <property type="match status" value="1"/>
</dbReference>